<organism evidence="2 3">
    <name type="scientific">Candidatus Ruthenibacterium merdavium</name>
    <dbReference type="NCBI Taxonomy" id="2838752"/>
    <lineage>
        <taxon>Bacteria</taxon>
        <taxon>Bacillati</taxon>
        <taxon>Bacillota</taxon>
        <taxon>Clostridia</taxon>
        <taxon>Eubacteriales</taxon>
        <taxon>Oscillospiraceae</taxon>
        <taxon>Ruthenibacterium</taxon>
    </lineage>
</organism>
<dbReference type="InterPro" id="IPR016195">
    <property type="entry name" value="Pol/histidinol_Pase-like"/>
</dbReference>
<sequence length="284" mass="31219">MRQNNCFVDLHTHSNASDGQYSPSELIHLARKASVEILALTDHDTTAGLQEARRTAEALGIHFVDGIELDSKYPGIGGRFHILGYGIDSAHEELKGCCSGYAQQRLERAGRISTYLEKKGISIPFSRIEELAGGGVIGRPHFARAMVEAGFVATIQEAFERFLDTEEFQTIDRPKPHPRQAIEMITKAGGLAVLAHPYQIKLGEHSLEDLLRELKPYGLAGMECYYSSHTQQQTEALLSLARQYELCITAGSDFHGELVKPGVSLGTVSKQALSQNGESILNRL</sequence>
<name>A0A9D2TKB8_9FIRM</name>
<evidence type="ECO:0000313" key="3">
    <source>
        <dbReference type="Proteomes" id="UP000823918"/>
    </source>
</evidence>
<dbReference type="Pfam" id="PF02811">
    <property type="entry name" value="PHP"/>
    <property type="match status" value="1"/>
</dbReference>
<dbReference type="InterPro" id="IPR003141">
    <property type="entry name" value="Pol/His_phosphatase_N"/>
</dbReference>
<dbReference type="SUPFAM" id="SSF89550">
    <property type="entry name" value="PHP domain-like"/>
    <property type="match status" value="1"/>
</dbReference>
<dbReference type="Gene3D" id="3.20.20.140">
    <property type="entry name" value="Metal-dependent hydrolases"/>
    <property type="match status" value="1"/>
</dbReference>
<dbReference type="GO" id="GO:0035312">
    <property type="term" value="F:5'-3' DNA exonuclease activity"/>
    <property type="evidence" value="ECO:0007669"/>
    <property type="project" value="TreeGrafter"/>
</dbReference>
<proteinExistence type="predicted"/>
<dbReference type="CDD" id="cd07438">
    <property type="entry name" value="PHP_HisPPase_AMP"/>
    <property type="match status" value="1"/>
</dbReference>
<reference evidence="2" key="2">
    <citation type="submission" date="2021-04" db="EMBL/GenBank/DDBJ databases">
        <authorList>
            <person name="Gilroy R."/>
        </authorList>
    </citation>
    <scope>NUCLEOTIDE SEQUENCE</scope>
    <source>
        <strain evidence="2">5933</strain>
    </source>
</reference>
<feature type="domain" description="Polymerase/histidinol phosphatase N-terminal" evidence="1">
    <location>
        <begin position="8"/>
        <end position="73"/>
    </location>
</feature>
<dbReference type="SMART" id="SM00481">
    <property type="entry name" value="POLIIIAc"/>
    <property type="match status" value="1"/>
</dbReference>
<dbReference type="Proteomes" id="UP000823918">
    <property type="component" value="Unassembled WGS sequence"/>
</dbReference>
<dbReference type="GO" id="GO:0004534">
    <property type="term" value="F:5'-3' RNA exonuclease activity"/>
    <property type="evidence" value="ECO:0007669"/>
    <property type="project" value="TreeGrafter"/>
</dbReference>
<dbReference type="AlphaFoldDB" id="A0A9D2TKB8"/>
<dbReference type="PANTHER" id="PTHR42924">
    <property type="entry name" value="EXONUCLEASE"/>
    <property type="match status" value="1"/>
</dbReference>
<dbReference type="EMBL" id="DWWA01000027">
    <property type="protein sequence ID" value="HJC72251.1"/>
    <property type="molecule type" value="Genomic_DNA"/>
</dbReference>
<evidence type="ECO:0000313" key="2">
    <source>
        <dbReference type="EMBL" id="HJC72251.1"/>
    </source>
</evidence>
<dbReference type="Gene3D" id="1.10.150.650">
    <property type="match status" value="1"/>
</dbReference>
<dbReference type="InterPro" id="IPR052018">
    <property type="entry name" value="PHP_domain"/>
</dbReference>
<dbReference type="InterPro" id="IPR004013">
    <property type="entry name" value="PHP_dom"/>
</dbReference>
<reference evidence="2" key="1">
    <citation type="journal article" date="2021" name="PeerJ">
        <title>Extensive microbial diversity within the chicken gut microbiome revealed by metagenomics and culture.</title>
        <authorList>
            <person name="Gilroy R."/>
            <person name="Ravi A."/>
            <person name="Getino M."/>
            <person name="Pursley I."/>
            <person name="Horton D.L."/>
            <person name="Alikhan N.F."/>
            <person name="Baker D."/>
            <person name="Gharbi K."/>
            <person name="Hall N."/>
            <person name="Watson M."/>
            <person name="Adriaenssens E.M."/>
            <person name="Foster-Nyarko E."/>
            <person name="Jarju S."/>
            <person name="Secka A."/>
            <person name="Antonio M."/>
            <person name="Oren A."/>
            <person name="Chaudhuri R.R."/>
            <person name="La Ragione R."/>
            <person name="Hildebrand F."/>
            <person name="Pallen M.J."/>
        </authorList>
    </citation>
    <scope>NUCLEOTIDE SEQUENCE</scope>
    <source>
        <strain evidence="2">5933</strain>
    </source>
</reference>
<comment type="caution">
    <text evidence="2">The sequence shown here is derived from an EMBL/GenBank/DDBJ whole genome shotgun (WGS) entry which is preliminary data.</text>
</comment>
<gene>
    <name evidence="2" type="ORF">H9698_05600</name>
</gene>
<evidence type="ECO:0000259" key="1">
    <source>
        <dbReference type="SMART" id="SM00481"/>
    </source>
</evidence>
<accession>A0A9D2TKB8</accession>
<dbReference type="PANTHER" id="PTHR42924:SF3">
    <property type="entry name" value="POLYMERASE_HISTIDINOL PHOSPHATASE N-TERMINAL DOMAIN-CONTAINING PROTEIN"/>
    <property type="match status" value="1"/>
</dbReference>
<protein>
    <submittedName>
        <fullName evidence="2">PHP domain-containing protein</fullName>
    </submittedName>
</protein>